<organism evidence="3 4">
    <name type="scientific">Claviceps africana</name>
    <dbReference type="NCBI Taxonomy" id="83212"/>
    <lineage>
        <taxon>Eukaryota</taxon>
        <taxon>Fungi</taxon>
        <taxon>Dikarya</taxon>
        <taxon>Ascomycota</taxon>
        <taxon>Pezizomycotina</taxon>
        <taxon>Sordariomycetes</taxon>
        <taxon>Hypocreomycetidae</taxon>
        <taxon>Hypocreales</taxon>
        <taxon>Clavicipitaceae</taxon>
        <taxon>Claviceps</taxon>
    </lineage>
</organism>
<keyword evidence="4" id="KW-1185">Reference proteome</keyword>
<dbReference type="InterPro" id="IPR023214">
    <property type="entry name" value="HAD_sf"/>
</dbReference>
<gene>
    <name evidence="3" type="ORF">E4U42_007065</name>
</gene>
<evidence type="ECO:0000256" key="1">
    <source>
        <dbReference type="SAM" id="MobiDB-lite"/>
    </source>
</evidence>
<dbReference type="Proteomes" id="UP000811619">
    <property type="component" value="Unassembled WGS sequence"/>
</dbReference>
<dbReference type="OrthoDB" id="444127at2759"/>
<dbReference type="GO" id="GO:0005634">
    <property type="term" value="C:nucleus"/>
    <property type="evidence" value="ECO:0007669"/>
    <property type="project" value="TreeGrafter"/>
</dbReference>
<evidence type="ECO:0000256" key="2">
    <source>
        <dbReference type="SAM" id="SignalP"/>
    </source>
</evidence>
<dbReference type="Gene3D" id="1.10.150.720">
    <property type="entry name" value="Haloacid dehalogenase-like hydrolase"/>
    <property type="match status" value="1"/>
</dbReference>
<dbReference type="EMBL" id="SRPY01000775">
    <property type="protein sequence ID" value="KAG5917934.1"/>
    <property type="molecule type" value="Genomic_DNA"/>
</dbReference>
<dbReference type="InterPro" id="IPR036412">
    <property type="entry name" value="HAD-like_sf"/>
</dbReference>
<feature type="region of interest" description="Disordered" evidence="1">
    <location>
        <begin position="327"/>
        <end position="352"/>
    </location>
</feature>
<dbReference type="InterPro" id="IPR044924">
    <property type="entry name" value="HAD-SF_hydro_IA_REG-2-like_cap"/>
</dbReference>
<dbReference type="AlphaFoldDB" id="A0A8K0J1K9"/>
<dbReference type="SUPFAM" id="SSF56784">
    <property type="entry name" value="HAD-like"/>
    <property type="match status" value="1"/>
</dbReference>
<feature type="chain" id="PRO_5035424540" description="Haloacid dehalogenase" evidence="2">
    <location>
        <begin position="25"/>
        <end position="352"/>
    </location>
</feature>
<evidence type="ECO:0008006" key="5">
    <source>
        <dbReference type="Google" id="ProtNLM"/>
    </source>
</evidence>
<comment type="caution">
    <text evidence="3">The sequence shown here is derived from an EMBL/GenBank/DDBJ whole genome shotgun (WGS) entry which is preliminary data.</text>
</comment>
<dbReference type="PANTHER" id="PTHR46191">
    <property type="match status" value="1"/>
</dbReference>
<dbReference type="InterPro" id="IPR051828">
    <property type="entry name" value="HAD-like_hydrolase_domain"/>
</dbReference>
<protein>
    <recommendedName>
        <fullName evidence="5">Haloacid dehalogenase</fullName>
    </recommendedName>
</protein>
<accession>A0A8K0J1K9</accession>
<evidence type="ECO:0000313" key="4">
    <source>
        <dbReference type="Proteomes" id="UP000811619"/>
    </source>
</evidence>
<name>A0A8K0J1K9_9HYPO</name>
<feature type="signal peptide" evidence="2">
    <location>
        <begin position="1"/>
        <end position="24"/>
    </location>
</feature>
<dbReference type="Gene3D" id="3.40.50.1000">
    <property type="entry name" value="HAD superfamily/HAD-like"/>
    <property type="match status" value="1"/>
</dbReference>
<reference evidence="3" key="1">
    <citation type="journal article" date="2020" name="bioRxiv">
        <title>Whole genome comparisons of ergot fungi reveals the divergence and evolution of species within the genus Claviceps are the result of varying mechanisms driving genome evolution and host range expansion.</title>
        <authorList>
            <person name="Wyka S.A."/>
            <person name="Mondo S.J."/>
            <person name="Liu M."/>
            <person name="Dettman J."/>
            <person name="Nalam V."/>
            <person name="Broders K.D."/>
        </authorList>
    </citation>
    <scope>NUCLEOTIDE SEQUENCE</scope>
    <source>
        <strain evidence="3">CCC 489</strain>
    </source>
</reference>
<dbReference type="PANTHER" id="PTHR46191:SF2">
    <property type="entry name" value="HALOACID DEHALOGENASE-LIKE HYDROLASE DOMAIN-CONTAINING PROTEIN 3"/>
    <property type="match status" value="1"/>
</dbReference>
<sequence>MPRRNLLLCFDAFGTLFWPKRTVAQQYGQVARECGVTGWTEAELQSRLAAAFQDEARRHPNYGKASGLDATQWWTNTLNAGPHRWIADTPRVQVILKTFEPFARQRPLPADLAPKLLTRFASSQGYHAENNLARTLGRLKQRSSTTAFDQVVVGVITNSDDRVPGVLSSLGLSVSPLRCGGEDRRPVRGRAYDIDFTCMSYDAGAEKPDAAIFRAAEHLCARVVSTAGVYGVSGEGAGARDDGEADGGADGDADSWQKVYVGDEHAKDVVGALGAGWKPVLLDRHEKAVEIPCLEHQANQSIADVFQRSPVVRVRSIRNLVSWVLGEGEGEGGNYSEGKDKGESESGNALAR</sequence>
<keyword evidence="2" id="KW-0732">Signal</keyword>
<evidence type="ECO:0000313" key="3">
    <source>
        <dbReference type="EMBL" id="KAG5917934.1"/>
    </source>
</evidence>
<proteinExistence type="predicted"/>